<dbReference type="AlphaFoldDB" id="A0A0A2VDH6"/>
<dbReference type="InterPro" id="IPR018690">
    <property type="entry name" value="DUF2187"/>
</dbReference>
<evidence type="ECO:0000313" key="3">
    <source>
        <dbReference type="Proteomes" id="UP000030153"/>
    </source>
</evidence>
<protein>
    <recommendedName>
        <fullName evidence="4">DUF2187 domain-containing protein</fullName>
    </recommendedName>
</protein>
<evidence type="ECO:0000256" key="1">
    <source>
        <dbReference type="SAM" id="MobiDB-lite"/>
    </source>
</evidence>
<feature type="compositionally biased region" description="Basic and acidic residues" evidence="1">
    <location>
        <begin position="28"/>
        <end position="37"/>
    </location>
</feature>
<dbReference type="Proteomes" id="UP000030153">
    <property type="component" value="Unassembled WGS sequence"/>
</dbReference>
<keyword evidence="3" id="KW-1185">Reference proteome</keyword>
<name>A0A0A2VDH6_9BACI</name>
<organism evidence="2 3">
    <name type="scientific">Pontibacillus chungwhensis BH030062</name>
    <dbReference type="NCBI Taxonomy" id="1385513"/>
    <lineage>
        <taxon>Bacteria</taxon>
        <taxon>Bacillati</taxon>
        <taxon>Bacillota</taxon>
        <taxon>Bacilli</taxon>
        <taxon>Bacillales</taxon>
        <taxon>Bacillaceae</taxon>
        <taxon>Pontibacillus</taxon>
    </lineage>
</organism>
<accession>A0A0A2VDH6</accession>
<dbReference type="eggNOG" id="COG4873">
    <property type="taxonomic scope" value="Bacteria"/>
</dbReference>
<sequence length="101" mass="11611">MADENMSKDLVNAAFEKKNAEEEQQQQEEVKVKEEDKATEGDIITFQRGGQQLEAVVTSSKLENSVVCDMTIMDDFHERNLDFEKTVVAHTNYSIKKRRDV</sequence>
<dbReference type="Pfam" id="PF09953">
    <property type="entry name" value="DUF2187"/>
    <property type="match status" value="1"/>
</dbReference>
<dbReference type="EMBL" id="AVBG01000005">
    <property type="protein sequence ID" value="KGP91710.1"/>
    <property type="molecule type" value="Genomic_DNA"/>
</dbReference>
<gene>
    <name evidence="2" type="ORF">N780_18975</name>
</gene>
<reference evidence="2 3" key="1">
    <citation type="submission" date="2013-08" db="EMBL/GenBank/DDBJ databases">
        <title>Genome of Pontibacillus chungwhensis.</title>
        <authorList>
            <person name="Wang Q."/>
            <person name="Wang G."/>
        </authorList>
    </citation>
    <scope>NUCLEOTIDE SEQUENCE [LARGE SCALE GENOMIC DNA]</scope>
    <source>
        <strain evidence="2 3">BH030062</strain>
    </source>
</reference>
<proteinExistence type="predicted"/>
<dbReference type="RefSeq" id="WP_052114968.1">
    <property type="nucleotide sequence ID" value="NZ_AVBG01000005.1"/>
</dbReference>
<comment type="caution">
    <text evidence="2">The sequence shown here is derived from an EMBL/GenBank/DDBJ whole genome shotgun (WGS) entry which is preliminary data.</text>
</comment>
<feature type="region of interest" description="Disordered" evidence="1">
    <location>
        <begin position="15"/>
        <end position="37"/>
    </location>
</feature>
<evidence type="ECO:0008006" key="4">
    <source>
        <dbReference type="Google" id="ProtNLM"/>
    </source>
</evidence>
<evidence type="ECO:0000313" key="2">
    <source>
        <dbReference type="EMBL" id="KGP91710.1"/>
    </source>
</evidence>